<dbReference type="KEGG" id="mmed:Mame_02595"/>
<dbReference type="RefSeq" id="WP_018066416.1">
    <property type="nucleotide sequence ID" value="NZ_AQWH01000023.1"/>
</dbReference>
<dbReference type="OrthoDB" id="9801658at2"/>
<dbReference type="Gene3D" id="3.40.50.300">
    <property type="entry name" value="P-loop containing nucleotide triphosphate hydrolases"/>
    <property type="match status" value="1"/>
</dbReference>
<dbReference type="InterPro" id="IPR027417">
    <property type="entry name" value="P-loop_NTPase"/>
</dbReference>
<dbReference type="AlphaFoldDB" id="A0A1U9Z2K2"/>
<proteinExistence type="predicted"/>
<dbReference type="Proteomes" id="UP000191135">
    <property type="component" value="Chromosome"/>
</dbReference>
<evidence type="ECO:0000256" key="1">
    <source>
        <dbReference type="SAM" id="MobiDB-lite"/>
    </source>
</evidence>
<reference evidence="2 3" key="1">
    <citation type="submission" date="2017-03" db="EMBL/GenBank/DDBJ databases">
        <title>Foreign affairs: Plasmid Transfer between Roseobacters and Rhizobia.</title>
        <authorList>
            <person name="Bartling P."/>
            <person name="Bunk B."/>
            <person name="Overmann J."/>
            <person name="Brinkmann H."/>
            <person name="Petersen J."/>
        </authorList>
    </citation>
    <scope>NUCLEOTIDE SEQUENCE [LARGE SCALE GENOMIC DNA]</scope>
    <source>
        <strain evidence="2 3">MACL11</strain>
    </source>
</reference>
<sequence>MSGPISEEEWALARRQSTDAVLERIERRKALLPYQARTVSLLEGVCPVLFVEKSRRIGLTWACAAYAVLRAARSREAGGMDFMYISYSQEMTREFIDAAAMWARSFSSAAMEMEEFLFDDSDKDGERAIQAFRIKFASGFEIVGLSSAPRTLRGKQGVVMIDEAAFVDSLEQLLKAALAFLMWGGQVIVCSTHDGFENHFNEQVQDILACKSSYAHLRIDFDDALRDGLYERICLVTGKEWSPEAEAAWRASIIKFYGSGADEELFCIPSLSSGAYLSRALIVSRMKDDIPVIRWHPPQGFVDWPKDLREAEVEAFCKEQLLPHLAKLDRHYRSCLGQDFGRTADLSVIHPLQVRPDLTLATPFVLELRDVPYTSQFQIVCFIKEHLPRFFHAAFDATGNGAALAELARQEFGAVYVSEIKLSEVWYMVNMPKLKAAFDDGLIELPKDDDILNDYRALKMQRGIAKVPVDFHNMGADGFERHGDAAPAGALAVFASEQDSGEVGAGTTGERPSAEPMSEFGKGFNLVDRLTDLFSFTRF</sequence>
<feature type="region of interest" description="Disordered" evidence="1">
    <location>
        <begin position="499"/>
        <end position="518"/>
    </location>
</feature>
<dbReference type="EMBL" id="CP020330">
    <property type="protein sequence ID" value="AQZ51921.1"/>
    <property type="molecule type" value="Genomic_DNA"/>
</dbReference>
<protein>
    <submittedName>
        <fullName evidence="2">Mu-like prophage FluMu protein gp28</fullName>
    </submittedName>
</protein>
<evidence type="ECO:0000313" key="2">
    <source>
        <dbReference type="EMBL" id="AQZ51921.1"/>
    </source>
</evidence>
<accession>A0A1U9Z2K2</accession>
<name>A0A1U9Z2K2_9HYPH</name>
<dbReference type="InterPro" id="IPR012036">
    <property type="entry name" value="Phage_Mu_Gp28"/>
</dbReference>
<dbReference type="PIRSF" id="PIRSF007056">
    <property type="entry name" value="UCP007056"/>
    <property type="match status" value="1"/>
</dbReference>
<dbReference type="Gene3D" id="3.30.420.240">
    <property type="match status" value="1"/>
</dbReference>
<organism evidence="2 3">
    <name type="scientific">Martelella mediterranea DSM 17316</name>
    <dbReference type="NCBI Taxonomy" id="1122214"/>
    <lineage>
        <taxon>Bacteria</taxon>
        <taxon>Pseudomonadati</taxon>
        <taxon>Pseudomonadota</taxon>
        <taxon>Alphaproteobacteria</taxon>
        <taxon>Hyphomicrobiales</taxon>
        <taxon>Aurantimonadaceae</taxon>
        <taxon>Martelella</taxon>
    </lineage>
</organism>
<evidence type="ECO:0000313" key="3">
    <source>
        <dbReference type="Proteomes" id="UP000191135"/>
    </source>
</evidence>
<dbReference type="STRING" id="1122214.Mame_02595"/>
<dbReference type="eggNOG" id="COG4373">
    <property type="taxonomic scope" value="Bacteria"/>
</dbReference>
<keyword evidence="3" id="KW-1185">Reference proteome</keyword>
<gene>
    <name evidence="2" type="ORF">Mame_02595</name>
</gene>